<sequence length="80" mass="8906">MELVNVVRFSQASVVCFAVIVTSLFSQYPCTVIELKSNAITSSRRGLSTSHVVDSRPRRSLFPSDMKRQLVDKHNEAAPP</sequence>
<evidence type="ECO:0000313" key="1">
    <source>
        <dbReference type="EMBL" id="KAK2143395.1"/>
    </source>
</evidence>
<evidence type="ECO:0000313" key="2">
    <source>
        <dbReference type="Proteomes" id="UP001208570"/>
    </source>
</evidence>
<dbReference type="AlphaFoldDB" id="A0AAD9MS44"/>
<protein>
    <submittedName>
        <fullName evidence="1">Uncharacterized protein</fullName>
    </submittedName>
</protein>
<reference evidence="1" key="1">
    <citation type="journal article" date="2023" name="Mol. Biol. Evol.">
        <title>Third-Generation Sequencing Reveals the Adaptive Role of the Epigenome in Three Deep-Sea Polychaetes.</title>
        <authorList>
            <person name="Perez M."/>
            <person name="Aroh O."/>
            <person name="Sun Y."/>
            <person name="Lan Y."/>
            <person name="Juniper S.K."/>
            <person name="Young C.R."/>
            <person name="Angers B."/>
            <person name="Qian P.Y."/>
        </authorList>
    </citation>
    <scope>NUCLEOTIDE SEQUENCE</scope>
    <source>
        <strain evidence="1">P08H-3</strain>
    </source>
</reference>
<keyword evidence="2" id="KW-1185">Reference proteome</keyword>
<proteinExistence type="predicted"/>
<accession>A0AAD9MS44</accession>
<comment type="caution">
    <text evidence="1">The sequence shown here is derived from an EMBL/GenBank/DDBJ whole genome shotgun (WGS) entry which is preliminary data.</text>
</comment>
<dbReference type="EMBL" id="JAODUP010000845">
    <property type="protein sequence ID" value="KAK2143395.1"/>
    <property type="molecule type" value="Genomic_DNA"/>
</dbReference>
<dbReference type="Proteomes" id="UP001208570">
    <property type="component" value="Unassembled WGS sequence"/>
</dbReference>
<organism evidence="1 2">
    <name type="scientific">Paralvinella palmiformis</name>
    <dbReference type="NCBI Taxonomy" id="53620"/>
    <lineage>
        <taxon>Eukaryota</taxon>
        <taxon>Metazoa</taxon>
        <taxon>Spiralia</taxon>
        <taxon>Lophotrochozoa</taxon>
        <taxon>Annelida</taxon>
        <taxon>Polychaeta</taxon>
        <taxon>Sedentaria</taxon>
        <taxon>Canalipalpata</taxon>
        <taxon>Terebellida</taxon>
        <taxon>Terebelliformia</taxon>
        <taxon>Alvinellidae</taxon>
        <taxon>Paralvinella</taxon>
    </lineage>
</organism>
<name>A0AAD9MS44_9ANNE</name>
<gene>
    <name evidence="1" type="ORF">LSH36_845g02013</name>
</gene>